<dbReference type="InterPro" id="IPR027935">
    <property type="entry name" value="Di19_C"/>
</dbReference>
<accession>A0A438DR44</accession>
<feature type="chain" id="PRO_5019107775" evidence="2">
    <location>
        <begin position="19"/>
        <end position="270"/>
    </location>
</feature>
<dbReference type="EMBL" id="QGNW01001518">
    <property type="protein sequence ID" value="RVW37955.1"/>
    <property type="molecule type" value="Genomic_DNA"/>
</dbReference>
<proteinExistence type="inferred from homology"/>
<evidence type="ECO:0000256" key="2">
    <source>
        <dbReference type="SAM" id="SignalP"/>
    </source>
</evidence>
<dbReference type="Pfam" id="PF05605">
    <property type="entry name" value="zf-Di19"/>
    <property type="match status" value="1"/>
</dbReference>
<dbReference type="Proteomes" id="UP000288805">
    <property type="component" value="Unassembled WGS sequence"/>
</dbReference>
<gene>
    <name evidence="5" type="primary">DI19-1_0</name>
    <name evidence="5" type="ORF">CK203_105984</name>
</gene>
<dbReference type="InterPro" id="IPR033347">
    <property type="entry name" value="Di19"/>
</dbReference>
<comment type="similarity">
    <text evidence="1">Belongs to the Di19 family.</text>
</comment>
<reference evidence="5 6" key="1">
    <citation type="journal article" date="2018" name="PLoS Genet.">
        <title>Population sequencing reveals clonal diversity and ancestral inbreeding in the grapevine cultivar Chardonnay.</title>
        <authorList>
            <person name="Roach M.J."/>
            <person name="Johnson D.L."/>
            <person name="Bohlmann J."/>
            <person name="van Vuuren H.J."/>
            <person name="Jones S.J."/>
            <person name="Pretorius I.S."/>
            <person name="Schmidt S.A."/>
            <person name="Borneman A.R."/>
        </authorList>
    </citation>
    <scope>NUCLEOTIDE SEQUENCE [LARGE SCALE GENOMIC DNA]</scope>
    <source>
        <strain evidence="6">cv. Chardonnay</strain>
        <tissue evidence="5">Leaf</tissue>
    </source>
</reference>
<dbReference type="PANTHER" id="PTHR31875">
    <property type="entry name" value="PROTEIN DEHYDRATION-INDUCED 19"/>
    <property type="match status" value="1"/>
</dbReference>
<keyword evidence="2" id="KW-0732">Signal</keyword>
<feature type="signal peptide" evidence="2">
    <location>
        <begin position="1"/>
        <end position="18"/>
    </location>
</feature>
<feature type="domain" description="Di19 zinc-binding" evidence="3">
    <location>
        <begin position="18"/>
        <end position="41"/>
    </location>
</feature>
<protein>
    <submittedName>
        <fullName evidence="5">Protein dehydration-induced 19</fullName>
    </submittedName>
</protein>
<evidence type="ECO:0000259" key="3">
    <source>
        <dbReference type="Pfam" id="PF05605"/>
    </source>
</evidence>
<name>A0A438DR44_VITVI</name>
<evidence type="ECO:0000256" key="1">
    <source>
        <dbReference type="ARBA" id="ARBA00007109"/>
    </source>
</evidence>
<sequence>MHILIVLASSFVVPELLKLVCPICSVKVARDMLSHITLQHGHLFKISLLRRVAIPSSQALSLLGRDLREAHLQVLLGSGGYRSSIANASNTVTDQFLSSLGLNFSATEAEEISKSVSSSAEDTSTMKAVSAHAWKSSTTLIFKTYIKLPVAGALSPVGLDTLVHHGWAYKEFIISIYTEGHDVGLVLIKDWFLMMKNYSELSCLRCWIPAQAHALFVFGCVLNISPFLSLSLSCSFDPSLSYEERERRMRQAAGRAGFVQDILLSTLLAD</sequence>
<dbReference type="InterPro" id="IPR008598">
    <property type="entry name" value="Di19_Zn-bd"/>
</dbReference>
<dbReference type="AlphaFoldDB" id="A0A438DR44"/>
<dbReference type="PANTHER" id="PTHR31875:SF6">
    <property type="entry name" value="PROTEIN DEHYDRATION-INDUCED 19"/>
    <property type="match status" value="1"/>
</dbReference>
<dbReference type="Pfam" id="PF14571">
    <property type="entry name" value="Di19_C"/>
    <property type="match status" value="1"/>
</dbReference>
<organism evidence="5 6">
    <name type="scientific">Vitis vinifera</name>
    <name type="common">Grape</name>
    <dbReference type="NCBI Taxonomy" id="29760"/>
    <lineage>
        <taxon>Eukaryota</taxon>
        <taxon>Viridiplantae</taxon>
        <taxon>Streptophyta</taxon>
        <taxon>Embryophyta</taxon>
        <taxon>Tracheophyta</taxon>
        <taxon>Spermatophyta</taxon>
        <taxon>Magnoliopsida</taxon>
        <taxon>eudicotyledons</taxon>
        <taxon>Gunneridae</taxon>
        <taxon>Pentapetalae</taxon>
        <taxon>rosids</taxon>
        <taxon>Vitales</taxon>
        <taxon>Vitaceae</taxon>
        <taxon>Viteae</taxon>
        <taxon>Vitis</taxon>
    </lineage>
</organism>
<evidence type="ECO:0000313" key="5">
    <source>
        <dbReference type="EMBL" id="RVW37955.1"/>
    </source>
</evidence>
<evidence type="ECO:0000259" key="4">
    <source>
        <dbReference type="Pfam" id="PF14571"/>
    </source>
</evidence>
<feature type="domain" description="Di19 C-terminal" evidence="4">
    <location>
        <begin position="60"/>
        <end position="138"/>
    </location>
</feature>
<evidence type="ECO:0000313" key="6">
    <source>
        <dbReference type="Proteomes" id="UP000288805"/>
    </source>
</evidence>
<comment type="caution">
    <text evidence="5">The sequence shown here is derived from an EMBL/GenBank/DDBJ whole genome shotgun (WGS) entry which is preliminary data.</text>
</comment>